<dbReference type="RefSeq" id="WP_102310598.1">
    <property type="nucleotide sequence ID" value="NZ_JAJGZH010000015.1"/>
</dbReference>
<protein>
    <recommendedName>
        <fullName evidence="4">DUF2589 domain-containing protein</fullName>
    </recommendedName>
</protein>
<evidence type="ECO:0008006" key="4">
    <source>
        <dbReference type="Google" id="ProtNLM"/>
    </source>
</evidence>
<dbReference type="EMBL" id="MDAL01000017">
    <property type="protein sequence ID" value="PMN92688.1"/>
    <property type="molecule type" value="Genomic_DNA"/>
</dbReference>
<evidence type="ECO:0000256" key="1">
    <source>
        <dbReference type="SAM" id="MobiDB-lite"/>
    </source>
</evidence>
<feature type="region of interest" description="Disordered" evidence="1">
    <location>
        <begin position="40"/>
        <end position="60"/>
    </location>
</feature>
<dbReference type="AlphaFoldDB" id="A0A2N7LBP8"/>
<dbReference type="Pfam" id="PF11655">
    <property type="entry name" value="DUF2589"/>
    <property type="match status" value="1"/>
</dbReference>
<sequence>MINLDSLVSVVHLSVANANQKLQDQNQELFQRFFDQIPNEESNLQGSGQPNSDKNDNRTLYRPKYVTIEYPFETSDGIKTMGVDVPLLTIVPVTAPRISEVRFKTELEVGVKEDNSLEIAFPSTKKGGLFNADKSSPSLAELEIVIHADDPPEGLKKLIEGYDRALRAQIPG</sequence>
<proteinExistence type="predicted"/>
<feature type="compositionally biased region" description="Polar residues" evidence="1">
    <location>
        <begin position="40"/>
        <end position="52"/>
    </location>
</feature>
<dbReference type="Proteomes" id="UP000235387">
    <property type="component" value="Unassembled WGS sequence"/>
</dbReference>
<reference evidence="3" key="1">
    <citation type="submission" date="2016-07" db="EMBL/GenBank/DDBJ databases">
        <title>Nontailed viruses are major unrecognized killers of bacteria in the ocean.</title>
        <authorList>
            <person name="Kauffman K."/>
            <person name="Hussain F."/>
            <person name="Yang J."/>
            <person name="Arevalo P."/>
            <person name="Brown J."/>
            <person name="Cutler M."/>
            <person name="Kelly L."/>
            <person name="Polz M.F."/>
        </authorList>
    </citation>
    <scope>NUCLEOTIDE SEQUENCE [LARGE SCALE GENOMIC DNA]</scope>
    <source>
        <strain evidence="3">10N.261.45.A10</strain>
    </source>
</reference>
<gene>
    <name evidence="2" type="ORF">BCT23_14520</name>
</gene>
<comment type="caution">
    <text evidence="2">The sequence shown here is derived from an EMBL/GenBank/DDBJ whole genome shotgun (WGS) entry which is preliminary data.</text>
</comment>
<organism evidence="2 3">
    <name type="scientific">Enterovibrio norvegicus</name>
    <dbReference type="NCBI Taxonomy" id="188144"/>
    <lineage>
        <taxon>Bacteria</taxon>
        <taxon>Pseudomonadati</taxon>
        <taxon>Pseudomonadota</taxon>
        <taxon>Gammaproteobacteria</taxon>
        <taxon>Vibrionales</taxon>
        <taxon>Vibrionaceae</taxon>
        <taxon>Enterovibrio</taxon>
    </lineage>
</organism>
<evidence type="ECO:0000313" key="3">
    <source>
        <dbReference type="Proteomes" id="UP000235387"/>
    </source>
</evidence>
<dbReference type="InterPro" id="IPR024510">
    <property type="entry name" value="DUF2589"/>
</dbReference>
<name>A0A2N7LBP8_9GAMM</name>
<evidence type="ECO:0000313" key="2">
    <source>
        <dbReference type="EMBL" id="PMN92688.1"/>
    </source>
</evidence>
<accession>A0A2N7LBP8</accession>